<comment type="caution">
    <text evidence="1">The sequence shown here is derived from an EMBL/GenBank/DDBJ whole genome shotgun (WGS) entry which is preliminary data.</text>
</comment>
<evidence type="ECO:0000313" key="1">
    <source>
        <dbReference type="EMBL" id="KAG5169731.1"/>
    </source>
</evidence>
<accession>A0A8H8CLC7</accession>
<gene>
    <name evidence="1" type="ORF">JR316_006289</name>
</gene>
<sequence>MASTIPSLNADVWLHIIKEIGHEKNRAKRISTLVTIAQLSWFFVDPAESQIYREVTLAEDERDDASQEDWEKNVKDFFTIVTARPRPIAQYVESLVISLSPSHNQRQAESAPQPHFLPQILDLLPNVSELTLKRIDDGDSELWQRPDHTLLDAIGRMLPSVINLSLQWAPSIKLDKLYINVTSLPTVWRPDAVIKPSNKIEHHKVLAYPMTKLEIKASDKVIEYLALLDLDSFLVLFENIQTLCLQTNGKEGSKKSWKIIQQLPKLVKLCINGLNGSGNIDLLDVDIGIIKNLEVLEIICNTQIHNKLQPLPPIPGLGEYFHESTLMTPTNIEGLIIRLDWDIIENYVCFATGFPSGLAWVEFDKLIACSERFPCLKTLTFDFTIRTLSEVTFEDKTQGPEILSLENLTHKELPHIIQRGQIQLVVVTDIMVSLGRSMFEEAWD</sequence>
<dbReference type="SUPFAM" id="SSF52047">
    <property type="entry name" value="RNI-like"/>
    <property type="match status" value="1"/>
</dbReference>
<name>A0A8H8CLC7_PSICU</name>
<dbReference type="EMBL" id="JAFIQS010000005">
    <property type="protein sequence ID" value="KAG5169731.1"/>
    <property type="molecule type" value="Genomic_DNA"/>
</dbReference>
<dbReference type="AlphaFoldDB" id="A0A8H8CLC7"/>
<organism evidence="1">
    <name type="scientific">Psilocybe cubensis</name>
    <name type="common">Psychedelic mushroom</name>
    <name type="synonym">Stropharia cubensis</name>
    <dbReference type="NCBI Taxonomy" id="181762"/>
    <lineage>
        <taxon>Eukaryota</taxon>
        <taxon>Fungi</taxon>
        <taxon>Dikarya</taxon>
        <taxon>Basidiomycota</taxon>
        <taxon>Agaricomycotina</taxon>
        <taxon>Agaricomycetes</taxon>
        <taxon>Agaricomycetidae</taxon>
        <taxon>Agaricales</taxon>
        <taxon>Agaricineae</taxon>
        <taxon>Strophariaceae</taxon>
        <taxon>Psilocybe</taxon>
    </lineage>
</organism>
<protein>
    <submittedName>
        <fullName evidence="1">Uncharacterized protein</fullName>
    </submittedName>
</protein>
<proteinExistence type="predicted"/>
<reference evidence="1" key="1">
    <citation type="submission" date="2021-02" db="EMBL/GenBank/DDBJ databases">
        <title>Psilocybe cubensis genome.</title>
        <authorList>
            <person name="Mckernan K.J."/>
            <person name="Crawford S."/>
            <person name="Trippe A."/>
            <person name="Kane L.T."/>
            <person name="Mclaughlin S."/>
        </authorList>
    </citation>
    <scope>NUCLEOTIDE SEQUENCE [LARGE SCALE GENOMIC DNA]</scope>
    <source>
        <strain evidence="1">MGC-MH-2018</strain>
    </source>
</reference>